<sequence length="192" mass="21344">MSRPFNNGKPDLNAGDYIKNKKSKTIYTSLKLQSTSANNYDGTVVFENQEAKSFRTYELYNDTTLGYNLCMDCSGLGNACNLDPEIQTENSVYSVIDLSKVSVTQLFDGSINVLNNSGTPSTIDGTYVYIDPSNVLFGTVYEENGGIVNTCTTRAFMNYTDLSNNMGLDISGNNTNWNYLRCYDFPAKIKFT</sequence>
<evidence type="ECO:0000313" key="1">
    <source>
        <dbReference type="EMBL" id="QHU16403.1"/>
    </source>
</evidence>
<proteinExistence type="predicted"/>
<accession>A0A6C0KGD7</accession>
<dbReference type="AlphaFoldDB" id="A0A6C0KGD7"/>
<organism evidence="1">
    <name type="scientific">viral metagenome</name>
    <dbReference type="NCBI Taxonomy" id="1070528"/>
    <lineage>
        <taxon>unclassified sequences</taxon>
        <taxon>metagenomes</taxon>
        <taxon>organismal metagenomes</taxon>
    </lineage>
</organism>
<reference evidence="1" key="1">
    <citation type="journal article" date="2020" name="Nature">
        <title>Giant virus diversity and host interactions through global metagenomics.</title>
        <authorList>
            <person name="Schulz F."/>
            <person name="Roux S."/>
            <person name="Paez-Espino D."/>
            <person name="Jungbluth S."/>
            <person name="Walsh D.A."/>
            <person name="Denef V.J."/>
            <person name="McMahon K.D."/>
            <person name="Konstantinidis K.T."/>
            <person name="Eloe-Fadrosh E.A."/>
            <person name="Kyrpides N.C."/>
            <person name="Woyke T."/>
        </authorList>
    </citation>
    <scope>NUCLEOTIDE SEQUENCE</scope>
    <source>
        <strain evidence="1">GVMAG-S-3300011013-78</strain>
    </source>
</reference>
<dbReference type="EMBL" id="MN740881">
    <property type="protein sequence ID" value="QHU16403.1"/>
    <property type="molecule type" value="Genomic_DNA"/>
</dbReference>
<name>A0A6C0KGD7_9ZZZZ</name>
<protein>
    <submittedName>
        <fullName evidence="1">Uncharacterized protein</fullName>
    </submittedName>
</protein>